<proteinExistence type="predicted"/>
<name>A0A432Y538_9GAMM</name>
<comment type="caution">
    <text evidence="1">The sequence shown here is derived from an EMBL/GenBank/DDBJ whole genome shotgun (WGS) entry which is preliminary data.</text>
</comment>
<dbReference type="EMBL" id="PIPX01000001">
    <property type="protein sequence ID" value="RUO56099.1"/>
    <property type="molecule type" value="Genomic_DNA"/>
</dbReference>
<sequence length="147" mass="16446">MGQGVYFSQVIRRILPYLALPLAIWCTSSYSQIDSPVAASTCPSFSFAAEPFKPQRAAVTEAAAAQAITARLQPGLLKPQVESLIKQGFDVEYIDWRASPHYRWSTHFEFAADDWQRALTKILQPYQLQLTLYANHMAVVAPTAQVQ</sequence>
<evidence type="ECO:0000313" key="2">
    <source>
        <dbReference type="Proteomes" id="UP000287649"/>
    </source>
</evidence>
<evidence type="ECO:0000313" key="1">
    <source>
        <dbReference type="EMBL" id="RUO56099.1"/>
    </source>
</evidence>
<keyword evidence="2" id="KW-1185">Reference proteome</keyword>
<reference evidence="2" key="1">
    <citation type="journal article" date="2018" name="Front. Microbiol.">
        <title>Genome-Based Analysis Reveals the Taxonomy and Diversity of the Family Idiomarinaceae.</title>
        <authorList>
            <person name="Liu Y."/>
            <person name="Lai Q."/>
            <person name="Shao Z."/>
        </authorList>
    </citation>
    <scope>NUCLEOTIDE SEQUENCE [LARGE SCALE GENOMIC DNA]</scope>
    <source>
        <strain evidence="2">PO-M2</strain>
    </source>
</reference>
<dbReference type="AlphaFoldDB" id="A0A432Y538"/>
<organism evidence="1 2">
    <name type="scientific">Pseudidiomarina homiensis</name>
    <dbReference type="NCBI Taxonomy" id="364198"/>
    <lineage>
        <taxon>Bacteria</taxon>
        <taxon>Pseudomonadati</taxon>
        <taxon>Pseudomonadota</taxon>
        <taxon>Gammaproteobacteria</taxon>
        <taxon>Alteromonadales</taxon>
        <taxon>Idiomarinaceae</taxon>
        <taxon>Pseudidiomarina</taxon>
    </lineage>
</organism>
<dbReference type="RefSeq" id="WP_126771053.1">
    <property type="nucleotide sequence ID" value="NZ_PIPX01000001.1"/>
</dbReference>
<dbReference type="OrthoDB" id="6238689at2"/>
<dbReference type="Proteomes" id="UP000287649">
    <property type="component" value="Unassembled WGS sequence"/>
</dbReference>
<accession>A0A432Y538</accession>
<protein>
    <submittedName>
        <fullName evidence="1">Uncharacterized protein</fullName>
    </submittedName>
</protein>
<gene>
    <name evidence="1" type="ORF">CWI70_04885</name>
</gene>